<evidence type="ECO:0000313" key="2">
    <source>
        <dbReference type="EMBL" id="KAH7111336.1"/>
    </source>
</evidence>
<comment type="caution">
    <text evidence="2">The sequence shown here is derived from an EMBL/GenBank/DDBJ whole genome shotgun (WGS) entry which is preliminary data.</text>
</comment>
<feature type="region of interest" description="Disordered" evidence="1">
    <location>
        <begin position="89"/>
        <end position="116"/>
    </location>
</feature>
<name>A0A9P9D278_9PLEO</name>
<accession>A0A9P9D278</accession>
<proteinExistence type="predicted"/>
<keyword evidence="3" id="KW-1185">Reference proteome</keyword>
<evidence type="ECO:0000313" key="3">
    <source>
        <dbReference type="Proteomes" id="UP000700596"/>
    </source>
</evidence>
<dbReference type="OrthoDB" id="3754181at2759"/>
<protein>
    <submittedName>
        <fullName evidence="2">Uncharacterized protein</fullName>
    </submittedName>
</protein>
<dbReference type="Proteomes" id="UP000700596">
    <property type="component" value="Unassembled WGS sequence"/>
</dbReference>
<evidence type="ECO:0000256" key="1">
    <source>
        <dbReference type="SAM" id="MobiDB-lite"/>
    </source>
</evidence>
<organism evidence="2 3">
    <name type="scientific">Dendryphion nanum</name>
    <dbReference type="NCBI Taxonomy" id="256645"/>
    <lineage>
        <taxon>Eukaryota</taxon>
        <taxon>Fungi</taxon>
        <taxon>Dikarya</taxon>
        <taxon>Ascomycota</taxon>
        <taxon>Pezizomycotina</taxon>
        <taxon>Dothideomycetes</taxon>
        <taxon>Pleosporomycetidae</taxon>
        <taxon>Pleosporales</taxon>
        <taxon>Torulaceae</taxon>
        <taxon>Dendryphion</taxon>
    </lineage>
</organism>
<sequence length="211" mass="23320">MQPLLNGNPREHSISDKNRMAVSTAQESKRGLIPLAIGNSAKRAHCISVFNLKLCQAITLCDHHRGLQQLVKTFQWRTAIRNIQFTNASPNVSELEDPSTPQQPGTTPTSVSSLPAYSATASGPAGFYFQRKECEESFSAAVSNHNPLQKQICGLGEKIMRQTKRIDNLESTCKVRSSKKNIQFALGMFKSPLSKPSEETWLRSLLIHGAL</sequence>
<feature type="compositionally biased region" description="Low complexity" evidence="1">
    <location>
        <begin position="98"/>
        <end position="113"/>
    </location>
</feature>
<gene>
    <name evidence="2" type="ORF">B0J11DRAFT_512197</name>
</gene>
<dbReference type="AlphaFoldDB" id="A0A9P9D278"/>
<dbReference type="EMBL" id="JAGMWT010000024">
    <property type="protein sequence ID" value="KAH7111336.1"/>
    <property type="molecule type" value="Genomic_DNA"/>
</dbReference>
<reference evidence="2" key="1">
    <citation type="journal article" date="2021" name="Nat. Commun.">
        <title>Genetic determinants of endophytism in the Arabidopsis root mycobiome.</title>
        <authorList>
            <person name="Mesny F."/>
            <person name="Miyauchi S."/>
            <person name="Thiergart T."/>
            <person name="Pickel B."/>
            <person name="Atanasova L."/>
            <person name="Karlsson M."/>
            <person name="Huettel B."/>
            <person name="Barry K.W."/>
            <person name="Haridas S."/>
            <person name="Chen C."/>
            <person name="Bauer D."/>
            <person name="Andreopoulos W."/>
            <person name="Pangilinan J."/>
            <person name="LaButti K."/>
            <person name="Riley R."/>
            <person name="Lipzen A."/>
            <person name="Clum A."/>
            <person name="Drula E."/>
            <person name="Henrissat B."/>
            <person name="Kohler A."/>
            <person name="Grigoriev I.V."/>
            <person name="Martin F.M."/>
            <person name="Hacquard S."/>
        </authorList>
    </citation>
    <scope>NUCLEOTIDE SEQUENCE</scope>
    <source>
        <strain evidence="2">MPI-CAGE-CH-0243</strain>
    </source>
</reference>